<keyword evidence="4" id="KW-1185">Reference proteome</keyword>
<dbReference type="PANTHER" id="PTHR33490">
    <property type="entry name" value="BLR5614 PROTEIN-RELATED"/>
    <property type="match status" value="1"/>
</dbReference>
<feature type="domain" description="Transglutaminase-like" evidence="2">
    <location>
        <begin position="182"/>
        <end position="251"/>
    </location>
</feature>
<organism evidence="3 4">
    <name type="scientific">Tepidimonas charontis</name>
    <dbReference type="NCBI Taxonomy" id="2267262"/>
    <lineage>
        <taxon>Bacteria</taxon>
        <taxon>Pseudomonadati</taxon>
        <taxon>Pseudomonadota</taxon>
        <taxon>Betaproteobacteria</taxon>
        <taxon>Burkholderiales</taxon>
        <taxon>Tepidimonas</taxon>
    </lineage>
</organism>
<evidence type="ECO:0000313" key="3">
    <source>
        <dbReference type="EMBL" id="TSE31397.1"/>
    </source>
</evidence>
<gene>
    <name evidence="3" type="ORF">Tchar_02300</name>
</gene>
<reference evidence="3 4" key="1">
    <citation type="submission" date="2019-07" db="EMBL/GenBank/DDBJ databases">
        <title>Tepidimonas charontis SPSP-6 draft genome.</title>
        <authorList>
            <person name="Da Costa M.S."/>
            <person name="Froufe H.J.C."/>
            <person name="Egas C."/>
            <person name="Albuquerque L."/>
        </authorList>
    </citation>
    <scope>NUCLEOTIDE SEQUENCE [LARGE SCALE GENOMIC DNA]</scope>
    <source>
        <strain evidence="3 4">SPSP-6</strain>
    </source>
</reference>
<dbReference type="Proteomes" id="UP000318294">
    <property type="component" value="Unassembled WGS sequence"/>
</dbReference>
<feature type="region of interest" description="Disordered" evidence="1">
    <location>
        <begin position="316"/>
        <end position="336"/>
    </location>
</feature>
<evidence type="ECO:0000256" key="1">
    <source>
        <dbReference type="SAM" id="MobiDB-lite"/>
    </source>
</evidence>
<dbReference type="SMART" id="SM00460">
    <property type="entry name" value="TGc"/>
    <property type="match status" value="1"/>
</dbReference>
<proteinExistence type="predicted"/>
<dbReference type="OrthoDB" id="5438043at2"/>
<dbReference type="InterPro" id="IPR002931">
    <property type="entry name" value="Transglutaminase-like"/>
</dbReference>
<sequence>MLLCIRHHTHYRYERPVVRSHHLARLRPHDGAGQSVLAWRLTVRPTPAWRSDEVDPWHNRCTRFDFDQPHQTLDVWADALVQTTVPAADADDDAAWEQVRAALPFFPGASDGGAPTLGPWVQASTYIPPAALRSSALRQYAQACFAPGTGWLQGCRELARRIHHDWTYTPGATRVDSSVLHVLRERRGVCQDFSHLMIAALRSLGLPARYVSGYVLTQPPPGQARRVGTDASHAWVAVPSRAGWYHLDPTHARWGLQRPSEAHVVLAHGRDYADAAPLGGVLHGGGRHAPVVAVTIAPADEWAALGLHPPWPPSGLSAASGADYNAAPSSFAPDQP</sequence>
<protein>
    <recommendedName>
        <fullName evidence="2">Transglutaminase-like domain-containing protein</fullName>
    </recommendedName>
</protein>
<dbReference type="Gene3D" id="3.10.620.30">
    <property type="match status" value="1"/>
</dbReference>
<dbReference type="InterPro" id="IPR013589">
    <property type="entry name" value="Bac_transglu_N"/>
</dbReference>
<dbReference type="EMBL" id="VJON01000046">
    <property type="protein sequence ID" value="TSE31397.1"/>
    <property type="molecule type" value="Genomic_DNA"/>
</dbReference>
<dbReference type="Pfam" id="PF08379">
    <property type="entry name" value="Bact_transglu_N"/>
    <property type="match status" value="1"/>
</dbReference>
<name>A0A554X6F7_9BURK</name>
<comment type="caution">
    <text evidence="3">The sequence shown here is derived from an EMBL/GenBank/DDBJ whole genome shotgun (WGS) entry which is preliminary data.</text>
</comment>
<accession>A0A554X6F7</accession>
<dbReference type="SUPFAM" id="SSF54001">
    <property type="entry name" value="Cysteine proteinases"/>
    <property type="match status" value="1"/>
</dbReference>
<evidence type="ECO:0000313" key="4">
    <source>
        <dbReference type="Proteomes" id="UP000318294"/>
    </source>
</evidence>
<dbReference type="InterPro" id="IPR038765">
    <property type="entry name" value="Papain-like_cys_pep_sf"/>
</dbReference>
<evidence type="ECO:0000259" key="2">
    <source>
        <dbReference type="SMART" id="SM00460"/>
    </source>
</evidence>
<dbReference type="AlphaFoldDB" id="A0A554X6F7"/>
<dbReference type="Pfam" id="PF01841">
    <property type="entry name" value="Transglut_core"/>
    <property type="match status" value="1"/>
</dbReference>
<dbReference type="PANTHER" id="PTHR33490:SF7">
    <property type="entry name" value="BLR2979 PROTEIN"/>
    <property type="match status" value="1"/>
</dbReference>
<dbReference type="RefSeq" id="WP_144329163.1">
    <property type="nucleotide sequence ID" value="NZ_VJON01000046.1"/>
</dbReference>